<dbReference type="Pfam" id="PF00069">
    <property type="entry name" value="Pkinase"/>
    <property type="match status" value="1"/>
</dbReference>
<name>A0A2T6IQ26_TOXGO</name>
<accession>A0A2T6IQ26</accession>
<dbReference type="Gene3D" id="3.30.200.20">
    <property type="entry name" value="Phosphorylase Kinase, domain 1"/>
    <property type="match status" value="1"/>
</dbReference>
<gene>
    <name evidence="3" type="ORF">TGBR9_222960</name>
</gene>
<dbReference type="SUPFAM" id="SSF48371">
    <property type="entry name" value="ARM repeat"/>
    <property type="match status" value="1"/>
</dbReference>
<proteinExistence type="predicted"/>
<evidence type="ECO:0000256" key="1">
    <source>
        <dbReference type="SAM" id="MobiDB-lite"/>
    </source>
</evidence>
<feature type="region of interest" description="Disordered" evidence="1">
    <location>
        <begin position="855"/>
        <end position="925"/>
    </location>
</feature>
<dbReference type="SUPFAM" id="SSF56112">
    <property type="entry name" value="Protein kinase-like (PK-like)"/>
    <property type="match status" value="1"/>
</dbReference>
<dbReference type="PANTHER" id="PTHR12984">
    <property type="entry name" value="SCY1-RELATED S/T PROTEIN KINASE-LIKE"/>
    <property type="match status" value="1"/>
</dbReference>
<keyword evidence="3" id="KW-0418">Kinase</keyword>
<dbReference type="InterPro" id="IPR051177">
    <property type="entry name" value="CIK-Related_Protein"/>
</dbReference>
<dbReference type="PROSITE" id="PS50011">
    <property type="entry name" value="PROTEIN_KINASE_DOM"/>
    <property type="match status" value="1"/>
</dbReference>
<feature type="compositionally biased region" description="Low complexity" evidence="1">
    <location>
        <begin position="872"/>
        <end position="900"/>
    </location>
</feature>
<dbReference type="Gene3D" id="1.10.510.10">
    <property type="entry name" value="Transferase(Phosphotransferase) domain 1"/>
    <property type="match status" value="1"/>
</dbReference>
<organism evidence="3 4">
    <name type="scientific">Toxoplasma gondii TgCATBr9</name>
    <dbReference type="NCBI Taxonomy" id="943120"/>
    <lineage>
        <taxon>Eukaryota</taxon>
        <taxon>Sar</taxon>
        <taxon>Alveolata</taxon>
        <taxon>Apicomplexa</taxon>
        <taxon>Conoidasida</taxon>
        <taxon>Coccidia</taxon>
        <taxon>Eucoccidiorida</taxon>
        <taxon>Eimeriorina</taxon>
        <taxon>Sarcocystidae</taxon>
        <taxon>Toxoplasma</taxon>
    </lineage>
</organism>
<feature type="compositionally biased region" description="Polar residues" evidence="1">
    <location>
        <begin position="672"/>
        <end position="687"/>
    </location>
</feature>
<feature type="compositionally biased region" description="Low complexity" evidence="1">
    <location>
        <begin position="721"/>
        <end position="739"/>
    </location>
</feature>
<dbReference type="SMART" id="SM00220">
    <property type="entry name" value="S_TKc"/>
    <property type="match status" value="1"/>
</dbReference>
<dbReference type="Proteomes" id="UP000244488">
    <property type="component" value="Unassembled WGS sequence"/>
</dbReference>
<protein>
    <submittedName>
        <fullName evidence="3">SCY kinase-related protein (Incomplete catalytic triad)</fullName>
    </submittedName>
</protein>
<dbReference type="GO" id="GO:0004672">
    <property type="term" value="F:protein kinase activity"/>
    <property type="evidence" value="ECO:0007669"/>
    <property type="project" value="InterPro"/>
</dbReference>
<feature type="compositionally biased region" description="Low complexity" evidence="1">
    <location>
        <begin position="659"/>
        <end position="671"/>
    </location>
</feature>
<dbReference type="VEuPathDB" id="ToxoDB:TGBR9_222960"/>
<dbReference type="AlphaFoldDB" id="A0A2T6IQ26"/>
<keyword evidence="3" id="KW-0808">Transferase</keyword>
<sequence>MGNPLLKLYSVDKEKAIDGGRFLRWTIYRGQQKDRSSSASSLVSLFCFDKKALTVSPFSSSPSLRSSLLSLLQQEAQLLQRLRHPQLLHLVEPLQDDKNSLVFCTRLVETTLREQLYEQCRPHSGGRGLSSSEAGPYSSAYTRESEDGGSSTRGKIVPLSLLEIKSGLLDLGEALQFLHADAQLVHLNVNPDSVFFTPKGQWRLGGLGFAQEIIGDGSAGKLVDCGFSFGAPSGSAQAQVSVVPPLYYSAPELAASHPGKCCRASDIFSLGLLMAEVLLGAGAGSEARLLKTNEWDVSAHQAQCQRLLPLRSTMFANSPYFSMPSAAASLPTLIALLSSMLSPDPSQRPSIEQFLQSPFFQDMNMRALRFLESLHEKDESQKIQFLKGFLPLLQQQEEFHHTNLLRNRVVGPLLDALAFPALYPFVLPNLFFVIKQLNDRAYFQSEVWPRIRPLLTAREIQIESVLLLMNELEYLMTQCSDTSIQQDLLPLTVKCMQIQEPRIQEAVLTRLPTVHQKFDYTVLRTSVLPRVLSVIQQATSSTVRVQGLAAVTAMASAFDRSTIVEQIVSVVQQTSAADKSGVVCGAVCTTLETLAKQVGLKTTTERLLHILLPLLMEEGLTATEFDQVYRTLTSILGKVETTRRKQFALQSEQASAVAAALPPSSTPSSSVGFQDTSAGALRSDSSTLGSQPLPFEALLMSPTAGDQNRDPQPPPPPPHPSAHATSSSSSLPSSSFPSSSFPSSSFPSSSAFGRPPVVPSTDDPFLLAASERVVAASGRSLPTQSSSSSLDWMNSLDASSASRQVASASSGSKRTAPASASASSGFLFAATSLPAHPPESQCAVAPLPKLPEELFGSLTGSAGPDRAGAGNAISSGEAAGSHASGKAADAKASAATSASSRNTRLESSAQNATRTNQSRDTASSLEDILSSTFSSPSSLSNSPGLALGGVGVSPPTSREAQLRDAFAQLHPPSAAYGTALAPRADPFASLCPNPPPAGCPASLSPVANGIAASTKPGLGFASDPFAGLAGPSVSSNVHHAGKPLFEQAGGIGSASSSKVDPFAQLGSFTM</sequence>
<comment type="caution">
    <text evidence="3">The sequence shown here is derived from an EMBL/GenBank/DDBJ whole genome shotgun (WGS) entry which is preliminary data.</text>
</comment>
<evidence type="ECO:0000259" key="2">
    <source>
        <dbReference type="PROSITE" id="PS50011"/>
    </source>
</evidence>
<feature type="domain" description="Protein kinase" evidence="2">
    <location>
        <begin position="11"/>
        <end position="360"/>
    </location>
</feature>
<evidence type="ECO:0000313" key="3">
    <source>
        <dbReference type="EMBL" id="PUA87446.1"/>
    </source>
</evidence>
<dbReference type="EMBL" id="AFHV02002065">
    <property type="protein sequence ID" value="PUA87446.1"/>
    <property type="molecule type" value="Genomic_DNA"/>
</dbReference>
<dbReference type="InterPro" id="IPR016024">
    <property type="entry name" value="ARM-type_fold"/>
</dbReference>
<dbReference type="InterPro" id="IPR000719">
    <property type="entry name" value="Prot_kinase_dom"/>
</dbReference>
<dbReference type="PANTHER" id="PTHR12984:SF6">
    <property type="entry name" value="SCY1-LIKE PROTEIN 2"/>
    <property type="match status" value="1"/>
</dbReference>
<feature type="region of interest" description="Disordered" evidence="1">
    <location>
        <begin position="659"/>
        <end position="687"/>
    </location>
</feature>
<dbReference type="Gene3D" id="1.25.10.10">
    <property type="entry name" value="Leucine-rich Repeat Variant"/>
    <property type="match status" value="1"/>
</dbReference>
<dbReference type="GO" id="GO:0005524">
    <property type="term" value="F:ATP binding"/>
    <property type="evidence" value="ECO:0007669"/>
    <property type="project" value="InterPro"/>
</dbReference>
<dbReference type="InterPro" id="IPR011009">
    <property type="entry name" value="Kinase-like_dom_sf"/>
</dbReference>
<feature type="compositionally biased region" description="Polar residues" evidence="1">
    <location>
        <begin position="901"/>
        <end position="924"/>
    </location>
</feature>
<feature type="region of interest" description="Disordered" evidence="1">
    <location>
        <begin position="121"/>
        <end position="153"/>
    </location>
</feature>
<feature type="region of interest" description="Disordered" evidence="1">
    <location>
        <begin position="701"/>
        <end position="739"/>
    </location>
</feature>
<feature type="compositionally biased region" description="Pro residues" evidence="1">
    <location>
        <begin position="711"/>
        <end position="720"/>
    </location>
</feature>
<dbReference type="InterPro" id="IPR011989">
    <property type="entry name" value="ARM-like"/>
</dbReference>
<evidence type="ECO:0000313" key="4">
    <source>
        <dbReference type="Proteomes" id="UP000244488"/>
    </source>
</evidence>
<reference evidence="3 4" key="1">
    <citation type="journal article" date="2016" name="Nat. Commun.">
        <title>Local admixture of amplified and diversified secreted pathogenesis determinants shapes mosaic Toxoplasma gondii genomes.</title>
        <authorList>
            <person name="Lorenzi H."/>
            <person name="Khan A."/>
            <person name="Behnke M.S."/>
            <person name="Namasivayam S."/>
            <person name="Swapna L.S."/>
            <person name="Hadjithomas M."/>
            <person name="Karamycheva S."/>
            <person name="Pinney D."/>
            <person name="Brunk B.P."/>
            <person name="Ajioka J.W."/>
            <person name="Ajzenberg D."/>
            <person name="Boothroyd J.C."/>
            <person name="Boyle J.P."/>
            <person name="Darde M.L."/>
            <person name="Diaz-Miranda M.A."/>
            <person name="Dubey J.P."/>
            <person name="Fritz H.M."/>
            <person name="Gennari S.M."/>
            <person name="Gregory B.D."/>
            <person name="Kim K."/>
            <person name="Saeij J.P."/>
            <person name="Su C."/>
            <person name="White M.W."/>
            <person name="Zhu X.Q."/>
            <person name="Howe D.K."/>
            <person name="Rosenthal B.M."/>
            <person name="Grigg M.E."/>
            <person name="Parkinson J."/>
            <person name="Liu L."/>
            <person name="Kissinger J.C."/>
            <person name="Roos D.S."/>
            <person name="Sibley L.D."/>
        </authorList>
    </citation>
    <scope>NUCLEOTIDE SEQUENCE [LARGE SCALE GENOMIC DNA]</scope>
    <source>
        <strain evidence="3 4">TgCATBr9</strain>
    </source>
</reference>